<evidence type="ECO:0000313" key="1">
    <source>
        <dbReference type="EMBL" id="KAJ8660103.1"/>
    </source>
</evidence>
<comment type="caution">
    <text evidence="1">The sequence shown here is derived from an EMBL/GenBank/DDBJ whole genome shotgun (WGS) entry which is preliminary data.</text>
</comment>
<dbReference type="GeneID" id="83211375"/>
<reference evidence="1 2" key="1">
    <citation type="submission" date="2023-03" db="EMBL/GenBank/DDBJ databases">
        <title>Genome sequence of Lichtheimia ornata CBS 291.66.</title>
        <authorList>
            <person name="Mohabir J.T."/>
            <person name="Shea T.P."/>
            <person name="Kurbessoian T."/>
            <person name="Berby B."/>
            <person name="Fontaine J."/>
            <person name="Livny J."/>
            <person name="Gnirke A."/>
            <person name="Stajich J.E."/>
            <person name="Cuomo C.A."/>
        </authorList>
    </citation>
    <scope>NUCLEOTIDE SEQUENCE [LARGE SCALE GENOMIC DNA]</scope>
    <source>
        <strain evidence="1">CBS 291.66</strain>
    </source>
</reference>
<dbReference type="Proteomes" id="UP001234581">
    <property type="component" value="Unassembled WGS sequence"/>
</dbReference>
<sequence length="76" mass="9038">MRVLKTSLHCLFWQQDIDIKARMLYGWLNVKQQQDNMDGMERRFLFEAKMVLRNTTRSGSGWAIILINQHVEDVIV</sequence>
<name>A0AAD7V7M6_9FUNG</name>
<proteinExistence type="predicted"/>
<evidence type="ECO:0000313" key="2">
    <source>
        <dbReference type="Proteomes" id="UP001234581"/>
    </source>
</evidence>
<dbReference type="RefSeq" id="XP_058345016.1">
    <property type="nucleotide sequence ID" value="XM_058484028.1"/>
</dbReference>
<accession>A0AAD7V7M6</accession>
<dbReference type="AlphaFoldDB" id="A0AAD7V7M6"/>
<organism evidence="1 2">
    <name type="scientific">Lichtheimia ornata</name>
    <dbReference type="NCBI Taxonomy" id="688661"/>
    <lineage>
        <taxon>Eukaryota</taxon>
        <taxon>Fungi</taxon>
        <taxon>Fungi incertae sedis</taxon>
        <taxon>Mucoromycota</taxon>
        <taxon>Mucoromycotina</taxon>
        <taxon>Mucoromycetes</taxon>
        <taxon>Mucorales</taxon>
        <taxon>Lichtheimiaceae</taxon>
        <taxon>Lichtheimia</taxon>
    </lineage>
</organism>
<keyword evidence="2" id="KW-1185">Reference proteome</keyword>
<protein>
    <submittedName>
        <fullName evidence="1">Uncharacterized protein</fullName>
    </submittedName>
</protein>
<gene>
    <name evidence="1" type="ORF">O0I10_003962</name>
</gene>
<dbReference type="EMBL" id="JARTCD010000014">
    <property type="protein sequence ID" value="KAJ8660103.1"/>
    <property type="molecule type" value="Genomic_DNA"/>
</dbReference>